<evidence type="ECO:0000313" key="2">
    <source>
        <dbReference type="Proteomes" id="UP000663860"/>
    </source>
</evidence>
<protein>
    <submittedName>
        <fullName evidence="1">Uncharacterized protein</fullName>
    </submittedName>
</protein>
<reference evidence="1" key="1">
    <citation type="submission" date="2021-02" db="EMBL/GenBank/DDBJ databases">
        <authorList>
            <person name="Nowell W R."/>
        </authorList>
    </citation>
    <scope>NUCLEOTIDE SEQUENCE</scope>
</reference>
<sequence>MGNSSTSKHSRSPYLPAVPQAVPQTGVLTVQAQPLRMESPVAPVKANVKTLDNEATLGSLPSGYVRIHGGLKLPGDNSGYSSPLFVINLYKDEDKTEQTHEQTGQASVGEQQASLNAKHRIKRIEQYMTCTEELRIIPVEDIIAINYTSQFRKSMHHEERIDTAQEVEYKGKIFKTKHLRDVENVTNKQVHYAQRLINIEIEYFKYVNPDSASIIRGLNLQEREKLISKMAEITTLNVTNKQVHYAQRLINIEIEYFKYVNPDSASIIRGLNLQEREKLISKMAEITTLKFNLINNKDFEKDDYTEKQQQAELLCRAVVHLKTLRVYPSIQELPALFHQESLESLGHVFVERSFTDPLSSRQQHLPALEMRKQQQPAIQHYPKLAALPQPTTAIVTEVAVDDREF</sequence>
<organism evidence="1 2">
    <name type="scientific">Adineta steineri</name>
    <dbReference type="NCBI Taxonomy" id="433720"/>
    <lineage>
        <taxon>Eukaryota</taxon>
        <taxon>Metazoa</taxon>
        <taxon>Spiralia</taxon>
        <taxon>Gnathifera</taxon>
        <taxon>Rotifera</taxon>
        <taxon>Eurotatoria</taxon>
        <taxon>Bdelloidea</taxon>
        <taxon>Adinetida</taxon>
        <taxon>Adinetidae</taxon>
        <taxon>Adineta</taxon>
    </lineage>
</organism>
<proteinExistence type="predicted"/>
<dbReference type="EMBL" id="CAJNOE010000178">
    <property type="protein sequence ID" value="CAF1016024.1"/>
    <property type="molecule type" value="Genomic_DNA"/>
</dbReference>
<dbReference type="Proteomes" id="UP000663860">
    <property type="component" value="Unassembled WGS sequence"/>
</dbReference>
<dbReference type="AlphaFoldDB" id="A0A814HXS0"/>
<accession>A0A814HXS0</accession>
<comment type="caution">
    <text evidence="1">The sequence shown here is derived from an EMBL/GenBank/DDBJ whole genome shotgun (WGS) entry which is preliminary data.</text>
</comment>
<evidence type="ECO:0000313" key="1">
    <source>
        <dbReference type="EMBL" id="CAF1016024.1"/>
    </source>
</evidence>
<gene>
    <name evidence="1" type="ORF">IZO911_LOCUS18448</name>
</gene>
<name>A0A814HXS0_9BILA</name>